<evidence type="ECO:0000313" key="4">
    <source>
        <dbReference type="Proteomes" id="UP000009257"/>
    </source>
</evidence>
<dbReference type="HOGENOM" id="CLU_036902_11_0_9"/>
<evidence type="ECO:0000259" key="2">
    <source>
        <dbReference type="Pfam" id="PF02371"/>
    </source>
</evidence>
<feature type="domain" description="Transposase IS116/IS110/IS902 C-terminal" evidence="2">
    <location>
        <begin position="260"/>
        <end position="338"/>
    </location>
</feature>
<dbReference type="InterPro" id="IPR002525">
    <property type="entry name" value="Transp_IS110-like_N"/>
</dbReference>
<organism evidence="3 4">
    <name type="scientific">Caldicellulosiruptor acetigenus 6A</name>
    <dbReference type="NCBI Taxonomy" id="632516"/>
    <lineage>
        <taxon>Bacteria</taxon>
        <taxon>Bacillati</taxon>
        <taxon>Bacillota</taxon>
        <taxon>Bacillota incertae sedis</taxon>
        <taxon>Caldicellulosiruptorales</taxon>
        <taxon>Caldicellulosiruptoraceae</taxon>
        <taxon>Caldicellulosiruptor</taxon>
    </lineage>
</organism>
<dbReference type="KEGG" id="clc:Calla_0099"/>
<name>G2PVP8_9FIRM</name>
<dbReference type="GO" id="GO:0004803">
    <property type="term" value="F:transposase activity"/>
    <property type="evidence" value="ECO:0007669"/>
    <property type="project" value="InterPro"/>
</dbReference>
<dbReference type="GO" id="GO:0003677">
    <property type="term" value="F:DNA binding"/>
    <property type="evidence" value="ECO:0007669"/>
    <property type="project" value="InterPro"/>
</dbReference>
<dbReference type="Pfam" id="PF02371">
    <property type="entry name" value="Transposase_20"/>
    <property type="match status" value="1"/>
</dbReference>
<sequence length="417" mass="47659">MQDLLEICCGLDVHKETIVACLLKGSVNDDKPQKTIRTFSTLLPGLEELKAWLESENCRHVAMESTGVYWQPVYNIFENALDGTMVVIVANARHMKNVPGKKTDMKDAEWIATLLRAGLLNGSFIPLQTVRELRDLTRYRKSIIEELSSQKNRIEKYLQSCGFRLSNFLTDIFGVSGRAIINHIAEHGSITAEEVESYVKTRARNKLQEIKLSVNGRMNGHQRKFLRLLLKHLDETYEHLCEIEGDINSELEKFKRQIEQLDGIPGIDKTAAAAIIAEIGIDMSKFKTAEHICSWAGLSPGNNESAEKKKSTRVTKGNTYIKRILCEVAWSLTRIRDSYLATWYWKVKQRRGGKKAIVALARKLLVIIYNMLKNDTDYDEKVFCEVRKKQETIRVKRLINEAKKLGLEVIMPQSVKF</sequence>
<accession>G2PVP8</accession>
<reference evidence="3 4" key="1">
    <citation type="submission" date="2011-08" db="EMBL/GenBank/DDBJ databases">
        <title>Complete sequence of Caldicellulosiruptor lactoaceticus 6A.</title>
        <authorList>
            <consortium name="US DOE Joint Genome Institute"/>
            <person name="Lucas S."/>
            <person name="Han J."/>
            <person name="Lapidus A."/>
            <person name="Cheng J.-F."/>
            <person name="Goodwin L."/>
            <person name="Pitluck S."/>
            <person name="Peters L."/>
            <person name="Davenport K."/>
            <person name="Detter J.C."/>
            <person name="Han C."/>
            <person name="Tapia R."/>
            <person name="Land M."/>
            <person name="Hauser L."/>
            <person name="Kyrpides N."/>
            <person name="Ivanova N."/>
            <person name="Ovchinnikova G."/>
            <person name="Pagani I."/>
            <person name="Blumer-Schuette S.E."/>
            <person name="Kelly R.M."/>
            <person name="Woyke T."/>
        </authorList>
    </citation>
    <scope>NUCLEOTIDE SEQUENCE [LARGE SCALE GENOMIC DNA]</scope>
    <source>
        <strain evidence="3 4">6A</strain>
    </source>
</reference>
<dbReference type="InterPro" id="IPR047650">
    <property type="entry name" value="Transpos_IS110"/>
</dbReference>
<evidence type="ECO:0000259" key="1">
    <source>
        <dbReference type="Pfam" id="PF01548"/>
    </source>
</evidence>
<feature type="domain" description="Transposase IS110-like N-terminal" evidence="1">
    <location>
        <begin position="9"/>
        <end position="160"/>
    </location>
</feature>
<gene>
    <name evidence="3" type="ORF">Calla_0099</name>
</gene>
<dbReference type="PANTHER" id="PTHR33055:SF15">
    <property type="entry name" value="TRANSPOSASE-RELATED"/>
    <property type="match status" value="1"/>
</dbReference>
<dbReference type="GO" id="GO:0006313">
    <property type="term" value="P:DNA transposition"/>
    <property type="evidence" value="ECO:0007669"/>
    <property type="project" value="InterPro"/>
</dbReference>
<dbReference type="AlphaFoldDB" id="G2PVP8"/>
<dbReference type="PANTHER" id="PTHR33055">
    <property type="entry name" value="TRANSPOSASE FOR INSERTION SEQUENCE ELEMENT IS1111A"/>
    <property type="match status" value="1"/>
</dbReference>
<dbReference type="Proteomes" id="UP000009257">
    <property type="component" value="Chromosome"/>
</dbReference>
<dbReference type="NCBIfam" id="NF033542">
    <property type="entry name" value="transpos_IS110"/>
    <property type="match status" value="1"/>
</dbReference>
<dbReference type="InterPro" id="IPR003346">
    <property type="entry name" value="Transposase_20"/>
</dbReference>
<proteinExistence type="predicted"/>
<dbReference type="EMBL" id="CP003001">
    <property type="protein sequence ID" value="AEM72792.1"/>
    <property type="molecule type" value="Genomic_DNA"/>
</dbReference>
<dbReference type="Pfam" id="PF01548">
    <property type="entry name" value="DEDD_Tnp_IS110"/>
    <property type="match status" value="1"/>
</dbReference>
<evidence type="ECO:0000313" key="3">
    <source>
        <dbReference type="EMBL" id="AEM72792.1"/>
    </source>
</evidence>
<protein>
    <submittedName>
        <fullName evidence="3">Transposase IS116/IS110/IS902 family protein</fullName>
    </submittedName>
</protein>